<dbReference type="Proteomes" id="UP000799291">
    <property type="component" value="Unassembled WGS sequence"/>
</dbReference>
<proteinExistence type="predicted"/>
<organism evidence="1 2">
    <name type="scientific">Lentithecium fluviatile CBS 122367</name>
    <dbReference type="NCBI Taxonomy" id="1168545"/>
    <lineage>
        <taxon>Eukaryota</taxon>
        <taxon>Fungi</taxon>
        <taxon>Dikarya</taxon>
        <taxon>Ascomycota</taxon>
        <taxon>Pezizomycotina</taxon>
        <taxon>Dothideomycetes</taxon>
        <taxon>Pleosporomycetidae</taxon>
        <taxon>Pleosporales</taxon>
        <taxon>Massarineae</taxon>
        <taxon>Lentitheciaceae</taxon>
        <taxon>Lentithecium</taxon>
    </lineage>
</organism>
<evidence type="ECO:0000313" key="1">
    <source>
        <dbReference type="EMBL" id="KAF2680736.1"/>
    </source>
</evidence>
<dbReference type="EMBL" id="MU005594">
    <property type="protein sequence ID" value="KAF2680736.1"/>
    <property type="molecule type" value="Genomic_DNA"/>
</dbReference>
<reference evidence="1" key="1">
    <citation type="journal article" date="2020" name="Stud. Mycol.">
        <title>101 Dothideomycetes genomes: a test case for predicting lifestyles and emergence of pathogens.</title>
        <authorList>
            <person name="Haridas S."/>
            <person name="Albert R."/>
            <person name="Binder M."/>
            <person name="Bloem J."/>
            <person name="Labutti K."/>
            <person name="Salamov A."/>
            <person name="Andreopoulos B."/>
            <person name="Baker S."/>
            <person name="Barry K."/>
            <person name="Bills G."/>
            <person name="Bluhm B."/>
            <person name="Cannon C."/>
            <person name="Castanera R."/>
            <person name="Culley D."/>
            <person name="Daum C."/>
            <person name="Ezra D."/>
            <person name="Gonzalez J."/>
            <person name="Henrissat B."/>
            <person name="Kuo A."/>
            <person name="Liang C."/>
            <person name="Lipzen A."/>
            <person name="Lutzoni F."/>
            <person name="Magnuson J."/>
            <person name="Mondo S."/>
            <person name="Nolan M."/>
            <person name="Ohm R."/>
            <person name="Pangilinan J."/>
            <person name="Park H.-J."/>
            <person name="Ramirez L."/>
            <person name="Alfaro M."/>
            <person name="Sun H."/>
            <person name="Tritt A."/>
            <person name="Yoshinaga Y."/>
            <person name="Zwiers L.-H."/>
            <person name="Turgeon B."/>
            <person name="Goodwin S."/>
            <person name="Spatafora J."/>
            <person name="Crous P."/>
            <person name="Grigoriev I."/>
        </authorList>
    </citation>
    <scope>NUCLEOTIDE SEQUENCE</scope>
    <source>
        <strain evidence="1">CBS 122367</strain>
    </source>
</reference>
<protein>
    <submittedName>
        <fullName evidence="1">Uncharacterized protein</fullName>
    </submittedName>
</protein>
<name>A0A6G1IR66_9PLEO</name>
<accession>A0A6G1IR66</accession>
<dbReference type="AlphaFoldDB" id="A0A6G1IR66"/>
<sequence length="71" mass="8259">MDDICDGAKCWRMRERRMPQICPRYVPKSSRSLRSPMLFQFPHVLLLFMDDSFNREILSSGCCKNSLGSSL</sequence>
<gene>
    <name evidence="1" type="ORF">K458DRAFT_87216</name>
</gene>
<evidence type="ECO:0000313" key="2">
    <source>
        <dbReference type="Proteomes" id="UP000799291"/>
    </source>
</evidence>
<keyword evidence="2" id="KW-1185">Reference proteome</keyword>